<dbReference type="AlphaFoldDB" id="A0A2N8L0I8"/>
<dbReference type="Proteomes" id="UP000235916">
    <property type="component" value="Unassembled WGS sequence"/>
</dbReference>
<dbReference type="EMBL" id="POSP01000003">
    <property type="protein sequence ID" value="PND39211.1"/>
    <property type="molecule type" value="Genomic_DNA"/>
</dbReference>
<evidence type="ECO:0000256" key="6">
    <source>
        <dbReference type="ARBA" id="ARBA00023136"/>
    </source>
</evidence>
<feature type="transmembrane region" description="Helical" evidence="7">
    <location>
        <begin position="223"/>
        <end position="246"/>
    </location>
</feature>
<dbReference type="GO" id="GO:0016020">
    <property type="term" value="C:membrane"/>
    <property type="evidence" value="ECO:0007669"/>
    <property type="project" value="UniProtKB-SubCell"/>
</dbReference>
<feature type="transmembrane region" description="Helical" evidence="7">
    <location>
        <begin position="81"/>
        <end position="100"/>
    </location>
</feature>
<feature type="transmembrane region" description="Helical" evidence="7">
    <location>
        <begin position="370"/>
        <end position="389"/>
    </location>
</feature>
<evidence type="ECO:0000256" key="5">
    <source>
        <dbReference type="ARBA" id="ARBA00022989"/>
    </source>
</evidence>
<dbReference type="SUPFAM" id="SSF103473">
    <property type="entry name" value="MFS general substrate transporter"/>
    <property type="match status" value="1"/>
</dbReference>
<dbReference type="PANTHER" id="PTHR12778:SF10">
    <property type="entry name" value="MAJOR FACILITATOR SUPERFAMILY DOMAIN-CONTAINING PROTEIN 3"/>
    <property type="match status" value="1"/>
</dbReference>
<accession>A0A2N8L0I8</accession>
<dbReference type="InterPro" id="IPR039309">
    <property type="entry name" value="BT1"/>
</dbReference>
<sequence length="433" mass="47394">MTAPRPHDLPRSRQPWLWIPSLYFAQGLPYVVVMTLSVVMYKNLGFSNTDIALYTSWLYLPWVIKPLWSPLVELLGTKRRWIGAMQFLIGAALAGVALTIPGERALQMTLALFWLMAFASASHDIAADGFYMLALPQRSQAAFVGVRSTFYRLANIGGQGGLVYLAGELQERTGSMVMAWSWVFGVITALFGLLALWHSLFSLPRPASDRPSGVQPAQLLPEFVRVFALFFQKPGIAVILGFLLLYRFPEAQLLKLATPFLLDPPTAGGLGLSTKQVGIAYGTVGLTALTLGGLVGGWVISRVGLKRALWPLVLAMHVPNIAFLAMALWLPANLWLISGALAVEQFGYGLGFTAYLMYMILVAEGEHKTAHYAICTGFMALGMMLPGMWSGWLQDQLGYTAFFVWVLVATLPSFAMAALLKIPADFGRKAEAP</sequence>
<evidence type="ECO:0000313" key="9">
    <source>
        <dbReference type="Proteomes" id="UP000235916"/>
    </source>
</evidence>
<proteinExistence type="inferred from homology"/>
<dbReference type="Gene3D" id="1.20.1250.20">
    <property type="entry name" value="MFS general substrate transporter like domains"/>
    <property type="match status" value="2"/>
</dbReference>
<evidence type="ECO:0000256" key="4">
    <source>
        <dbReference type="ARBA" id="ARBA00022692"/>
    </source>
</evidence>
<feature type="transmembrane region" description="Helical" evidence="7">
    <location>
        <begin position="51"/>
        <end position="69"/>
    </location>
</feature>
<dbReference type="InterPro" id="IPR004752">
    <property type="entry name" value="AmpG_permease/AT-1"/>
</dbReference>
<feature type="transmembrane region" description="Helical" evidence="7">
    <location>
        <begin position="401"/>
        <end position="420"/>
    </location>
</feature>
<keyword evidence="3" id="KW-0813">Transport</keyword>
<feature type="transmembrane region" description="Helical" evidence="7">
    <location>
        <begin position="16"/>
        <end position="39"/>
    </location>
</feature>
<dbReference type="PANTHER" id="PTHR12778">
    <property type="entry name" value="SOLUTE CARRIER FAMILY 33 ACETYL-COA TRANSPORTER -RELATED"/>
    <property type="match status" value="1"/>
</dbReference>
<feature type="transmembrane region" description="Helical" evidence="7">
    <location>
        <begin position="179"/>
        <end position="203"/>
    </location>
</feature>
<feature type="transmembrane region" description="Helical" evidence="7">
    <location>
        <begin position="308"/>
        <end position="329"/>
    </location>
</feature>
<evidence type="ECO:0000256" key="7">
    <source>
        <dbReference type="SAM" id="Phobius"/>
    </source>
</evidence>
<comment type="subcellular location">
    <subcellularLocation>
        <location evidence="1">Membrane</location>
        <topology evidence="1">Multi-pass membrane protein</topology>
    </subcellularLocation>
</comment>
<dbReference type="OrthoDB" id="9787815at2"/>
<feature type="transmembrane region" description="Helical" evidence="7">
    <location>
        <begin position="112"/>
        <end position="134"/>
    </location>
</feature>
<dbReference type="InterPro" id="IPR036259">
    <property type="entry name" value="MFS_trans_sf"/>
</dbReference>
<feature type="transmembrane region" description="Helical" evidence="7">
    <location>
        <begin position="279"/>
        <end position="301"/>
    </location>
</feature>
<protein>
    <submittedName>
        <fullName evidence="8">MFS transporter</fullName>
    </submittedName>
</protein>
<gene>
    <name evidence="8" type="ORF">C1O66_17890</name>
</gene>
<keyword evidence="6 7" id="KW-0472">Membrane</keyword>
<reference evidence="8 9" key="1">
    <citation type="submission" date="2018-01" db="EMBL/GenBank/DDBJ databases">
        <title>Draft genome sequence of Paucibacter aquatile CR182 isolated from freshwater of the Nakdong River.</title>
        <authorList>
            <person name="Choi A."/>
            <person name="Chung E.J."/>
        </authorList>
    </citation>
    <scope>NUCLEOTIDE SEQUENCE [LARGE SCALE GENOMIC DNA]</scope>
    <source>
        <strain evidence="8 9">CR182</strain>
    </source>
</reference>
<comment type="similarity">
    <text evidence="2">Belongs to the major facilitator superfamily. Folate-biopterin transporter (TC 2.A.71) family.</text>
</comment>
<name>A0A2N8L0I8_9BURK</name>
<dbReference type="Pfam" id="PF03092">
    <property type="entry name" value="BT1"/>
    <property type="match status" value="1"/>
</dbReference>
<keyword evidence="4 7" id="KW-0812">Transmembrane</keyword>
<evidence type="ECO:0000313" key="8">
    <source>
        <dbReference type="EMBL" id="PND39211.1"/>
    </source>
</evidence>
<keyword evidence="5 7" id="KW-1133">Transmembrane helix</keyword>
<dbReference type="RefSeq" id="WP_102769131.1">
    <property type="nucleotide sequence ID" value="NZ_POSP01000003.1"/>
</dbReference>
<evidence type="ECO:0000256" key="3">
    <source>
        <dbReference type="ARBA" id="ARBA00022448"/>
    </source>
</evidence>
<organism evidence="8 9">
    <name type="scientific">Kinneretia aquatilis</name>
    <dbReference type="NCBI Taxonomy" id="2070761"/>
    <lineage>
        <taxon>Bacteria</taxon>
        <taxon>Pseudomonadati</taxon>
        <taxon>Pseudomonadota</taxon>
        <taxon>Betaproteobacteria</taxon>
        <taxon>Burkholderiales</taxon>
        <taxon>Sphaerotilaceae</taxon>
        <taxon>Roseateles</taxon>
    </lineage>
</organism>
<comment type="caution">
    <text evidence="8">The sequence shown here is derived from an EMBL/GenBank/DDBJ whole genome shotgun (WGS) entry which is preliminary data.</text>
</comment>
<feature type="transmembrane region" description="Helical" evidence="7">
    <location>
        <begin position="335"/>
        <end position="358"/>
    </location>
</feature>
<keyword evidence="9" id="KW-1185">Reference proteome</keyword>
<evidence type="ECO:0000256" key="2">
    <source>
        <dbReference type="ARBA" id="ARBA00007015"/>
    </source>
</evidence>
<evidence type="ECO:0000256" key="1">
    <source>
        <dbReference type="ARBA" id="ARBA00004141"/>
    </source>
</evidence>